<protein>
    <submittedName>
        <fullName evidence="1">Uncharacterized protein</fullName>
    </submittedName>
</protein>
<gene>
    <name evidence="1" type="ORF">VNO77_24292</name>
</gene>
<evidence type="ECO:0000313" key="1">
    <source>
        <dbReference type="EMBL" id="KAK7330106.1"/>
    </source>
</evidence>
<dbReference type="Proteomes" id="UP001367508">
    <property type="component" value="Unassembled WGS sequence"/>
</dbReference>
<name>A0AAN9L6R5_CANGL</name>
<comment type="caution">
    <text evidence="1">The sequence shown here is derived from an EMBL/GenBank/DDBJ whole genome shotgun (WGS) entry which is preliminary data.</text>
</comment>
<sequence length="82" mass="9159">MVNIMYTSESVAHNLYAPTSFRPLTLSLKPKTIFCIELLGAAKGRNREQCIRVMMLRLFDELVITSGKLNLGVANTSQSQQV</sequence>
<evidence type="ECO:0000313" key="2">
    <source>
        <dbReference type="Proteomes" id="UP001367508"/>
    </source>
</evidence>
<accession>A0AAN9L6R5</accession>
<keyword evidence="2" id="KW-1185">Reference proteome</keyword>
<dbReference type="AlphaFoldDB" id="A0AAN9L6R5"/>
<dbReference type="EMBL" id="JAYMYQ010000005">
    <property type="protein sequence ID" value="KAK7330106.1"/>
    <property type="molecule type" value="Genomic_DNA"/>
</dbReference>
<proteinExistence type="predicted"/>
<reference evidence="1 2" key="1">
    <citation type="submission" date="2024-01" db="EMBL/GenBank/DDBJ databases">
        <title>The genomes of 5 underutilized Papilionoideae crops provide insights into root nodulation and disease resistanc.</title>
        <authorList>
            <person name="Jiang F."/>
        </authorList>
    </citation>
    <scope>NUCLEOTIDE SEQUENCE [LARGE SCALE GENOMIC DNA]</scope>
    <source>
        <strain evidence="1">LVBAO_FW01</strain>
        <tissue evidence="1">Leaves</tissue>
    </source>
</reference>
<organism evidence="1 2">
    <name type="scientific">Canavalia gladiata</name>
    <name type="common">Sword bean</name>
    <name type="synonym">Dolichos gladiatus</name>
    <dbReference type="NCBI Taxonomy" id="3824"/>
    <lineage>
        <taxon>Eukaryota</taxon>
        <taxon>Viridiplantae</taxon>
        <taxon>Streptophyta</taxon>
        <taxon>Embryophyta</taxon>
        <taxon>Tracheophyta</taxon>
        <taxon>Spermatophyta</taxon>
        <taxon>Magnoliopsida</taxon>
        <taxon>eudicotyledons</taxon>
        <taxon>Gunneridae</taxon>
        <taxon>Pentapetalae</taxon>
        <taxon>rosids</taxon>
        <taxon>fabids</taxon>
        <taxon>Fabales</taxon>
        <taxon>Fabaceae</taxon>
        <taxon>Papilionoideae</taxon>
        <taxon>50 kb inversion clade</taxon>
        <taxon>NPAAA clade</taxon>
        <taxon>indigoferoid/millettioid clade</taxon>
        <taxon>Phaseoleae</taxon>
        <taxon>Canavalia</taxon>
    </lineage>
</organism>